<dbReference type="InterPro" id="IPR036514">
    <property type="entry name" value="SGNH_hydro_sf"/>
</dbReference>
<dbReference type="PANTHER" id="PTHR43784">
    <property type="entry name" value="GDSL-LIKE LIPASE/ACYLHYDROLASE, PUTATIVE (AFU_ORTHOLOGUE AFUA_2G00820)-RELATED"/>
    <property type="match status" value="1"/>
</dbReference>
<dbReference type="SUPFAM" id="SSF52266">
    <property type="entry name" value="SGNH hydrolase"/>
    <property type="match status" value="1"/>
</dbReference>
<dbReference type="InterPro" id="IPR013830">
    <property type="entry name" value="SGNH_hydro"/>
</dbReference>
<evidence type="ECO:0000313" key="3">
    <source>
        <dbReference type="EMBL" id="KAA8636030.1"/>
    </source>
</evidence>
<feature type="domain" description="SGNH hydrolase-type esterase" evidence="2">
    <location>
        <begin position="224"/>
        <end position="418"/>
    </location>
</feature>
<proteinExistence type="predicted"/>
<accession>A0A8S9A4D2</accession>
<dbReference type="PANTHER" id="PTHR43784:SF3">
    <property type="entry name" value="GDSL FAMILY LIPASE"/>
    <property type="match status" value="1"/>
</dbReference>
<evidence type="ECO:0000313" key="4">
    <source>
        <dbReference type="Proteomes" id="UP000433876"/>
    </source>
</evidence>
<organism evidence="3 4">
    <name type="scientific">Sordaria macrospora</name>
    <dbReference type="NCBI Taxonomy" id="5147"/>
    <lineage>
        <taxon>Eukaryota</taxon>
        <taxon>Fungi</taxon>
        <taxon>Dikarya</taxon>
        <taxon>Ascomycota</taxon>
        <taxon>Pezizomycotina</taxon>
        <taxon>Sordariomycetes</taxon>
        <taxon>Sordariomycetidae</taxon>
        <taxon>Sordariales</taxon>
        <taxon>Sordariaceae</taxon>
        <taxon>Sordaria</taxon>
    </lineage>
</organism>
<comment type="caution">
    <text evidence="3">The sequence shown here is derived from an EMBL/GenBank/DDBJ whole genome shotgun (WGS) entry which is preliminary data.</text>
</comment>
<gene>
    <name evidence="3" type="ORF">SMACR_04599</name>
</gene>
<name>A0A8S9A4D2_SORMA</name>
<evidence type="ECO:0000256" key="1">
    <source>
        <dbReference type="SAM" id="SignalP"/>
    </source>
</evidence>
<protein>
    <recommendedName>
        <fullName evidence="2">SGNH hydrolase-type esterase domain-containing protein</fullName>
    </recommendedName>
</protein>
<dbReference type="AlphaFoldDB" id="A0A8S9A4D2"/>
<evidence type="ECO:0000259" key="2">
    <source>
        <dbReference type="Pfam" id="PF13472"/>
    </source>
</evidence>
<dbReference type="OMA" id="RYAMIFE"/>
<dbReference type="EMBL" id="NMPR01000007">
    <property type="protein sequence ID" value="KAA8636030.1"/>
    <property type="molecule type" value="Genomic_DNA"/>
</dbReference>
<reference evidence="3 4" key="1">
    <citation type="submission" date="2017-07" db="EMBL/GenBank/DDBJ databases">
        <title>Genome sequence of the Sordaria macrospora wild type strain R19027.</title>
        <authorList>
            <person name="Nowrousian M."/>
            <person name="Teichert I."/>
            <person name="Kueck U."/>
        </authorList>
    </citation>
    <scope>NUCLEOTIDE SEQUENCE [LARGE SCALE GENOMIC DNA]</scope>
    <source>
        <strain evidence="3 4">R19027</strain>
        <tissue evidence="3">Mycelium</tissue>
    </source>
</reference>
<feature type="signal peptide" evidence="1">
    <location>
        <begin position="1"/>
        <end position="29"/>
    </location>
</feature>
<dbReference type="Gene3D" id="3.40.50.1110">
    <property type="entry name" value="SGNH hydrolase"/>
    <property type="match status" value="1"/>
</dbReference>
<dbReference type="InterPro" id="IPR053140">
    <property type="entry name" value="GDSL_Rv0518-like"/>
</dbReference>
<dbReference type="CDD" id="cd01830">
    <property type="entry name" value="XynE_like"/>
    <property type="match status" value="1"/>
</dbReference>
<dbReference type="Pfam" id="PF13472">
    <property type="entry name" value="Lipase_GDSL_2"/>
    <property type="match status" value="1"/>
</dbReference>
<dbReference type="Proteomes" id="UP000433876">
    <property type="component" value="Unassembled WGS sequence"/>
</dbReference>
<dbReference type="VEuPathDB" id="FungiDB:SMAC_04599"/>
<feature type="chain" id="PRO_5035888565" description="SGNH hydrolase-type esterase domain-containing protein" evidence="1">
    <location>
        <begin position="30"/>
        <end position="440"/>
    </location>
</feature>
<sequence>MFGSPFTGFGLKSLITGALLLCSSSSVSAKRSNQWIDIWGSMPQLVEPGNLPPAPYNGEDAVFKNATLRQTVYITQDASTIRLSFSNAFGGSDLPITAATVALPASRAGAGSSAIKPGSVKTVTFSGGKPDFLVPNGALVISDPIKFNVKAQSILTVTLYLASGQAGQSITGHPGSRTTSWLAPGNLVSATNLTSAGTQSTDHWYFLSSIEAYQPERASALYIVGDSITDGRGSTTNANNRWPDQLLARLQKAGRSLSSISVINQAAGGNRVLADGLGPNALGRIERDVLARPGSGVCYALIFEGVNDIGTAALDSASQTTVGDRLISAYEQMITRLHSHGIAAFGATITPMSGPGQAYGGPEREKTRQRVNEWIRRSGRFDAVVDFDKAVRDRSNGTMLDKRWDSGDYLHLNPEGYRTMAEAVDLKIFERFADGVDVYL</sequence>
<keyword evidence="1" id="KW-0732">Signal</keyword>